<sequence>MLPAILPGPQRTWQISHGIPSSDSPRNNTGASQRISLQIRHHHGPGGPLISPHIRHAIHLCFSFSPATCTSERYAAPSHPSLKHRIEVGFLITHQRMAPRGMAWLSSEGIASSDPSETRLQPSILPGCSSSHKSRNASKRTHIVTPSTAG</sequence>
<name>A0ACC1RKR4_9HYPO</name>
<keyword evidence="2" id="KW-1185">Reference proteome</keyword>
<organism evidence="1 2">
    <name type="scientific">Fusarium decemcellulare</name>
    <dbReference type="NCBI Taxonomy" id="57161"/>
    <lineage>
        <taxon>Eukaryota</taxon>
        <taxon>Fungi</taxon>
        <taxon>Dikarya</taxon>
        <taxon>Ascomycota</taxon>
        <taxon>Pezizomycotina</taxon>
        <taxon>Sordariomycetes</taxon>
        <taxon>Hypocreomycetidae</taxon>
        <taxon>Hypocreales</taxon>
        <taxon>Nectriaceae</taxon>
        <taxon>Fusarium</taxon>
        <taxon>Fusarium decemcellulare species complex</taxon>
    </lineage>
</organism>
<gene>
    <name evidence="1" type="ORF">NM208_g13881</name>
</gene>
<protein>
    <submittedName>
        <fullName evidence="1">Uncharacterized protein</fullName>
    </submittedName>
</protein>
<dbReference type="EMBL" id="JANRMS010002997">
    <property type="protein sequence ID" value="KAJ3520050.1"/>
    <property type="molecule type" value="Genomic_DNA"/>
</dbReference>
<proteinExistence type="predicted"/>
<dbReference type="Proteomes" id="UP001148629">
    <property type="component" value="Unassembled WGS sequence"/>
</dbReference>
<evidence type="ECO:0000313" key="2">
    <source>
        <dbReference type="Proteomes" id="UP001148629"/>
    </source>
</evidence>
<accession>A0ACC1RKR4</accession>
<reference evidence="1" key="1">
    <citation type="submission" date="2022-08" db="EMBL/GenBank/DDBJ databases">
        <title>Genome Sequence of Fusarium decemcellulare.</title>
        <authorList>
            <person name="Buettner E."/>
        </authorList>
    </citation>
    <scope>NUCLEOTIDE SEQUENCE</scope>
    <source>
        <strain evidence="1">Babe19</strain>
    </source>
</reference>
<comment type="caution">
    <text evidence="1">The sequence shown here is derived from an EMBL/GenBank/DDBJ whole genome shotgun (WGS) entry which is preliminary data.</text>
</comment>
<evidence type="ECO:0000313" key="1">
    <source>
        <dbReference type="EMBL" id="KAJ3520050.1"/>
    </source>
</evidence>